<dbReference type="SUPFAM" id="SSF54695">
    <property type="entry name" value="POZ domain"/>
    <property type="match status" value="1"/>
</dbReference>
<dbReference type="Gene3D" id="3.30.710.10">
    <property type="entry name" value="Potassium Channel Kv1.1, Chain A"/>
    <property type="match status" value="1"/>
</dbReference>
<evidence type="ECO:0000259" key="3">
    <source>
        <dbReference type="PROSITE" id="PS50097"/>
    </source>
</evidence>
<dbReference type="InterPro" id="IPR000210">
    <property type="entry name" value="BTB/POZ_dom"/>
</dbReference>
<evidence type="ECO:0000256" key="2">
    <source>
        <dbReference type="ARBA" id="ARBA00022737"/>
    </source>
</evidence>
<reference evidence="4" key="1">
    <citation type="submission" date="2022-08" db="EMBL/GenBank/DDBJ databases">
        <title>Novel sulfate-reducing endosymbionts in the free-living metamonad Anaeramoeba.</title>
        <authorList>
            <person name="Jerlstrom-Hultqvist J."/>
            <person name="Cepicka I."/>
            <person name="Gallot-Lavallee L."/>
            <person name="Salas-Leiva D."/>
            <person name="Curtis B.A."/>
            <person name="Zahonova K."/>
            <person name="Pipaliya S."/>
            <person name="Dacks J."/>
            <person name="Roger A.J."/>
        </authorList>
    </citation>
    <scope>NUCLEOTIDE SEQUENCE</scope>
    <source>
        <strain evidence="4">Schooner1</strain>
    </source>
</reference>
<protein>
    <submittedName>
        <fullName evidence="4">Kelch domain-containing protein</fullName>
    </submittedName>
</protein>
<dbReference type="EMBL" id="JAOAOG010000127">
    <property type="protein sequence ID" value="KAJ6247178.1"/>
    <property type="molecule type" value="Genomic_DNA"/>
</dbReference>
<dbReference type="Pfam" id="PF24681">
    <property type="entry name" value="Kelch_KLHDC2_KLHL20_DRC7"/>
    <property type="match status" value="1"/>
</dbReference>
<dbReference type="SUPFAM" id="SSF117281">
    <property type="entry name" value="Kelch motif"/>
    <property type="match status" value="2"/>
</dbReference>
<dbReference type="SMART" id="SM00225">
    <property type="entry name" value="BTB"/>
    <property type="match status" value="1"/>
</dbReference>
<evidence type="ECO:0000256" key="1">
    <source>
        <dbReference type="ARBA" id="ARBA00022441"/>
    </source>
</evidence>
<sequence length="567" mass="65986">MNAEGWKRIELKGDIPKEGWGLRGCLLNDKFYVFTGRQMDYSSNFELRSIDVKTGDCEQIELNLNLDSRYVYSVFSHKDTIYLFGGSTEANILKHNTVTKKTELVNTNLQECFFDATVINYKESVYIFGGAQTQGGGYTNKIHKFNFESDEWVELETKGDPPSPRVSAIIVKACRSNIGKQNGFICFGGKNENGEREQGTYFFDIEKNIWETYEINGTPPHVRTGHSGFYHERTEKFYIMDGWNGNSPFQDLHTFDIDQRSWEKIKTGNKPEPRVSSAYFWDNENEKYYIFGGYVSGSKYLNDFWCWDLSLPLIVKELNELPRYYGVGSADQIDPEDLIEESSFFKFRVSNGKTNNQEKLIDTMSNFSNTTQTLLMYYFYTGIINNISLFKENLDSIKKFAKNFEFPHLLNILNQEENCFTKSVDKLKTDLIKFYDEESSKDFTIIVDEVEILVHKDILIAFSELYRDMFYTIDEEENTVKEASKRKPKSIKALIEFFYTRDIIDMEFDIAVDLLDAVQYYGLNINSPITSLNIKKLKTTMDLKLKDSILKKAKDLNLTELLDYYNY</sequence>
<dbReference type="InterPro" id="IPR011333">
    <property type="entry name" value="SKP1/BTB/POZ_sf"/>
</dbReference>
<proteinExistence type="predicted"/>
<organism evidence="4 5">
    <name type="scientific">Anaeramoeba flamelloides</name>
    <dbReference type="NCBI Taxonomy" id="1746091"/>
    <lineage>
        <taxon>Eukaryota</taxon>
        <taxon>Metamonada</taxon>
        <taxon>Anaeramoebidae</taxon>
        <taxon>Anaeramoeba</taxon>
    </lineage>
</organism>
<dbReference type="PANTHER" id="PTHR46228">
    <property type="entry name" value="KELCH DOMAIN-CONTAINING PROTEIN"/>
    <property type="match status" value="1"/>
</dbReference>
<dbReference type="Gene3D" id="2.120.10.80">
    <property type="entry name" value="Kelch-type beta propeller"/>
    <property type="match status" value="2"/>
</dbReference>
<comment type="caution">
    <text evidence="4">The sequence shown here is derived from an EMBL/GenBank/DDBJ whole genome shotgun (WGS) entry which is preliminary data.</text>
</comment>
<evidence type="ECO:0000313" key="4">
    <source>
        <dbReference type="EMBL" id="KAJ6247178.1"/>
    </source>
</evidence>
<name>A0ABQ8YRD6_9EUKA</name>
<dbReference type="Proteomes" id="UP001150062">
    <property type="component" value="Unassembled WGS sequence"/>
</dbReference>
<dbReference type="InterPro" id="IPR015915">
    <property type="entry name" value="Kelch-typ_b-propeller"/>
</dbReference>
<dbReference type="PROSITE" id="PS50097">
    <property type="entry name" value="BTB"/>
    <property type="match status" value="1"/>
</dbReference>
<feature type="domain" description="BTB" evidence="3">
    <location>
        <begin position="441"/>
        <end position="507"/>
    </location>
</feature>
<dbReference type="CDD" id="cd18186">
    <property type="entry name" value="BTB_POZ_ZBTB_KLHL-like"/>
    <property type="match status" value="1"/>
</dbReference>
<keyword evidence="2" id="KW-0677">Repeat</keyword>
<accession>A0ABQ8YRD6</accession>
<gene>
    <name evidence="4" type="ORF">M0813_18705</name>
</gene>
<keyword evidence="5" id="KW-1185">Reference proteome</keyword>
<keyword evidence="1" id="KW-0880">Kelch repeat</keyword>
<evidence type="ECO:0000313" key="5">
    <source>
        <dbReference type="Proteomes" id="UP001150062"/>
    </source>
</evidence>
<dbReference type="Pfam" id="PF00651">
    <property type="entry name" value="BTB"/>
    <property type="match status" value="1"/>
</dbReference>
<dbReference type="PANTHER" id="PTHR46228:SF2">
    <property type="entry name" value="KELCH REPEAT PROTEIN (AFU_ORTHOLOGUE AFUA_4G14350)"/>
    <property type="match status" value="1"/>
</dbReference>